<evidence type="ECO:0000256" key="3">
    <source>
        <dbReference type="ARBA" id="ARBA00023004"/>
    </source>
</evidence>
<comment type="caution">
    <text evidence="5">The sequence shown here is derived from an EMBL/GenBank/DDBJ whole genome shotgun (WGS) entry which is preliminary data.</text>
</comment>
<sequence>MTSSTLDTTDHLSGHPVSALEPFGVRVDAASPGAGLAGLPIAGLRELARRHHLVLLRGFTGFADAAALTEWSARWGEIGMWPYGAVLELVEHDEPDDHIFDHRHVPLHWDGMYREQIAEFQIFQCVSAPGEGDGGRTTFSQTEAVLRDAAPEHRELWERVTGRYRRAVSDYAGECVSPVVTTRPGGRAVIRYNEPVAAGEIFLNQPDLEFTGVPGELLPEFHRTLRAALHDPRHLYAHGWRDGDVVVADNYTLLHGREAFTSRSPRHLRRVHVLGAPPLENTALVRR</sequence>
<dbReference type="RefSeq" id="WP_311609533.1">
    <property type="nucleotide sequence ID" value="NZ_JAVRFI010000004.1"/>
</dbReference>
<keyword evidence="2" id="KW-0560">Oxidoreductase</keyword>
<keyword evidence="3" id="KW-0408">Iron</keyword>
<dbReference type="SUPFAM" id="SSF51197">
    <property type="entry name" value="Clavaminate synthase-like"/>
    <property type="match status" value="1"/>
</dbReference>
<dbReference type="EMBL" id="JAVRFI010000004">
    <property type="protein sequence ID" value="MDT0449304.1"/>
    <property type="molecule type" value="Genomic_DNA"/>
</dbReference>
<evidence type="ECO:0000313" key="5">
    <source>
        <dbReference type="EMBL" id="MDT0449304.1"/>
    </source>
</evidence>
<evidence type="ECO:0000256" key="2">
    <source>
        <dbReference type="ARBA" id="ARBA00023002"/>
    </source>
</evidence>
<dbReference type="Pfam" id="PF02668">
    <property type="entry name" value="TauD"/>
    <property type="match status" value="1"/>
</dbReference>
<protein>
    <submittedName>
        <fullName evidence="5">TauD/TfdA family dioxygenase</fullName>
    </submittedName>
</protein>
<feature type="domain" description="TauD/TfdA-like" evidence="4">
    <location>
        <begin position="23"/>
        <end position="271"/>
    </location>
</feature>
<comment type="cofactor">
    <cofactor evidence="1">
        <name>Fe(2+)</name>
        <dbReference type="ChEBI" id="CHEBI:29033"/>
    </cofactor>
</comment>
<dbReference type="InterPro" id="IPR042098">
    <property type="entry name" value="TauD-like_sf"/>
</dbReference>
<keyword evidence="5" id="KW-0223">Dioxygenase</keyword>
<accession>A0ABU2SK04</accession>
<dbReference type="InterPro" id="IPR003819">
    <property type="entry name" value="TauD/TfdA-like"/>
</dbReference>
<proteinExistence type="predicted"/>
<evidence type="ECO:0000256" key="1">
    <source>
        <dbReference type="ARBA" id="ARBA00001954"/>
    </source>
</evidence>
<name>A0ABU2SK04_9ACTN</name>
<organism evidence="5 6">
    <name type="scientific">Streptomyces hesseae</name>
    <dbReference type="NCBI Taxonomy" id="3075519"/>
    <lineage>
        <taxon>Bacteria</taxon>
        <taxon>Bacillati</taxon>
        <taxon>Actinomycetota</taxon>
        <taxon>Actinomycetes</taxon>
        <taxon>Kitasatosporales</taxon>
        <taxon>Streptomycetaceae</taxon>
        <taxon>Streptomyces</taxon>
    </lineage>
</organism>
<dbReference type="InterPro" id="IPR050411">
    <property type="entry name" value="AlphaKG_dependent_hydroxylases"/>
</dbReference>
<keyword evidence="6" id="KW-1185">Reference proteome</keyword>
<dbReference type="GO" id="GO:0051213">
    <property type="term" value="F:dioxygenase activity"/>
    <property type="evidence" value="ECO:0007669"/>
    <property type="project" value="UniProtKB-KW"/>
</dbReference>
<evidence type="ECO:0000259" key="4">
    <source>
        <dbReference type="Pfam" id="PF02668"/>
    </source>
</evidence>
<dbReference type="Proteomes" id="UP001180531">
    <property type="component" value="Unassembled WGS sequence"/>
</dbReference>
<evidence type="ECO:0000313" key="6">
    <source>
        <dbReference type="Proteomes" id="UP001180531"/>
    </source>
</evidence>
<reference evidence="5" key="1">
    <citation type="submission" date="2024-05" db="EMBL/GenBank/DDBJ databases">
        <title>30 novel species of actinomycetes from the DSMZ collection.</title>
        <authorList>
            <person name="Nouioui I."/>
        </authorList>
    </citation>
    <scope>NUCLEOTIDE SEQUENCE</scope>
    <source>
        <strain evidence="5">DSM 40473</strain>
    </source>
</reference>
<dbReference type="PANTHER" id="PTHR10696:SF53">
    <property type="entry name" value="TYROSINE ISONITRILE DESATURASE"/>
    <property type="match status" value="1"/>
</dbReference>
<gene>
    <name evidence="5" type="ORF">RM609_09470</name>
</gene>
<dbReference type="Gene3D" id="3.60.130.10">
    <property type="entry name" value="Clavaminate synthase-like"/>
    <property type="match status" value="1"/>
</dbReference>
<dbReference type="PANTHER" id="PTHR10696">
    <property type="entry name" value="GAMMA-BUTYROBETAINE HYDROXYLASE-RELATED"/>
    <property type="match status" value="1"/>
</dbReference>